<comment type="caution">
    <text evidence="3">The sequence shown here is derived from an EMBL/GenBank/DDBJ whole genome shotgun (WGS) entry which is preliminary data.</text>
</comment>
<dbReference type="InterPro" id="IPR057207">
    <property type="entry name" value="FBXL15_LRR"/>
</dbReference>
<dbReference type="AlphaFoldDB" id="A0A9D4WQ69"/>
<dbReference type="Gramene" id="Psat5g082440.1">
    <property type="protein sequence ID" value="Psat5g082440.1.cds"/>
    <property type="gene ID" value="Psat5g082440"/>
</dbReference>
<sequence>MVGNYNLKTEDLNLNLWFENLMMVAGGEKGGNMKVGVITEWKDIPVELLMHILSLVDDQAVIRASGVCRGWRDSIYFGLARLSLSWCNKNMNNLVISLVPKFAKLQTLILRQDKPQLEDEAVRTIANFCHDLQILDLSKSFKLTDASLFAIAHGCRDLTKLNISACSAFSDNALAYLAGFCRKLKVLNLCGCVRAASDTALQAIGHYCNQLQSLNLGWCDEVSDVGVMSLAYGCPDLRTVDLCGCLKITDDSVIALANRCPHLRSLGLYFCKNITDNAMYSLAQSKVKNRMWEAVKGGNEEDGLRNLNISQCTSLTPSAVQAVCDSSPALHTCSGRHSLIMSGCLNLTSVHCACAIHAHRGIKTFPHTAH</sequence>
<evidence type="ECO:0000313" key="3">
    <source>
        <dbReference type="EMBL" id="KAI5405795.1"/>
    </source>
</evidence>
<dbReference type="Gramene" id="Psat05G0253300-T1">
    <property type="protein sequence ID" value="KAI5405795.1"/>
    <property type="gene ID" value="KIW84_052533"/>
</dbReference>
<accession>A0A9D4WQ69</accession>
<feature type="domain" description="F-box/LRR-repeat protein 15-like leucin rich repeat" evidence="2">
    <location>
        <begin position="117"/>
        <end position="285"/>
    </location>
</feature>
<dbReference type="OrthoDB" id="423607at2759"/>
<dbReference type="CDD" id="cd22161">
    <property type="entry name" value="F-box_AtSKP2-like"/>
    <property type="match status" value="1"/>
</dbReference>
<gene>
    <name evidence="3" type="ORF">KIW84_052533</name>
</gene>
<feature type="domain" description="F-box" evidence="1">
    <location>
        <begin position="41"/>
        <end position="75"/>
    </location>
</feature>
<dbReference type="Gramene" id="Psat5g082440.6">
    <property type="protein sequence ID" value="Psat5g082440.6.cds"/>
    <property type="gene ID" value="Psat5g082440"/>
</dbReference>
<proteinExistence type="predicted"/>
<dbReference type="FunFam" id="3.80.10.10:FF:000188">
    <property type="entry name" value="F-box protein SKP2B"/>
    <property type="match status" value="1"/>
</dbReference>
<dbReference type="PANTHER" id="PTHR13318">
    <property type="entry name" value="PARTNER OF PAIRED, ISOFORM B-RELATED"/>
    <property type="match status" value="1"/>
</dbReference>
<dbReference type="InterPro" id="IPR006553">
    <property type="entry name" value="Leu-rich_rpt_Cys-con_subtyp"/>
</dbReference>
<dbReference type="Gene3D" id="3.80.10.10">
    <property type="entry name" value="Ribonuclease Inhibitor"/>
    <property type="match status" value="1"/>
</dbReference>
<organism evidence="3 4">
    <name type="scientific">Pisum sativum</name>
    <name type="common">Garden pea</name>
    <name type="synonym">Lathyrus oleraceus</name>
    <dbReference type="NCBI Taxonomy" id="3888"/>
    <lineage>
        <taxon>Eukaryota</taxon>
        <taxon>Viridiplantae</taxon>
        <taxon>Streptophyta</taxon>
        <taxon>Embryophyta</taxon>
        <taxon>Tracheophyta</taxon>
        <taxon>Spermatophyta</taxon>
        <taxon>Magnoliopsida</taxon>
        <taxon>eudicotyledons</taxon>
        <taxon>Gunneridae</taxon>
        <taxon>Pentapetalae</taxon>
        <taxon>rosids</taxon>
        <taxon>fabids</taxon>
        <taxon>Fabales</taxon>
        <taxon>Fabaceae</taxon>
        <taxon>Papilionoideae</taxon>
        <taxon>50 kb inversion clade</taxon>
        <taxon>NPAAA clade</taxon>
        <taxon>Hologalegina</taxon>
        <taxon>IRL clade</taxon>
        <taxon>Fabeae</taxon>
        <taxon>Lathyrus</taxon>
    </lineage>
</organism>
<evidence type="ECO:0000259" key="1">
    <source>
        <dbReference type="Pfam" id="PF12937"/>
    </source>
</evidence>
<reference evidence="3 4" key="1">
    <citation type="journal article" date="2022" name="Nat. Genet.">
        <title>Improved pea reference genome and pan-genome highlight genomic features and evolutionary characteristics.</title>
        <authorList>
            <person name="Yang T."/>
            <person name="Liu R."/>
            <person name="Luo Y."/>
            <person name="Hu S."/>
            <person name="Wang D."/>
            <person name="Wang C."/>
            <person name="Pandey M.K."/>
            <person name="Ge S."/>
            <person name="Xu Q."/>
            <person name="Li N."/>
            <person name="Li G."/>
            <person name="Huang Y."/>
            <person name="Saxena R.K."/>
            <person name="Ji Y."/>
            <person name="Li M."/>
            <person name="Yan X."/>
            <person name="He Y."/>
            <person name="Liu Y."/>
            <person name="Wang X."/>
            <person name="Xiang C."/>
            <person name="Varshney R.K."/>
            <person name="Ding H."/>
            <person name="Gao S."/>
            <person name="Zong X."/>
        </authorList>
    </citation>
    <scope>NUCLEOTIDE SEQUENCE [LARGE SCALE GENOMIC DNA]</scope>
    <source>
        <strain evidence="3 4">cv. Zhongwan 6</strain>
    </source>
</reference>
<dbReference type="Gene3D" id="1.20.1280.50">
    <property type="match status" value="1"/>
</dbReference>
<dbReference type="Pfam" id="PF25372">
    <property type="entry name" value="DUF7885"/>
    <property type="match status" value="1"/>
</dbReference>
<keyword evidence="4" id="KW-1185">Reference proteome</keyword>
<dbReference type="Gramene" id="Psat5g082440.3">
    <property type="protein sequence ID" value="Psat5g082440.3.cds"/>
    <property type="gene ID" value="Psat5g082440"/>
</dbReference>
<protein>
    <submittedName>
        <fullName evidence="3">F-box protein skp2a</fullName>
    </submittedName>
</protein>
<dbReference type="SUPFAM" id="SSF81383">
    <property type="entry name" value="F-box domain"/>
    <property type="match status" value="1"/>
</dbReference>
<name>A0A9D4WQ69_PEA</name>
<evidence type="ECO:0000313" key="4">
    <source>
        <dbReference type="Proteomes" id="UP001058974"/>
    </source>
</evidence>
<dbReference type="Proteomes" id="UP001058974">
    <property type="component" value="Chromosome 5"/>
</dbReference>
<dbReference type="PANTHER" id="PTHR13318:SF258">
    <property type="entry name" value="F-BOX PROTEIN SKP2A"/>
    <property type="match status" value="1"/>
</dbReference>
<dbReference type="InterPro" id="IPR032675">
    <property type="entry name" value="LRR_dom_sf"/>
</dbReference>
<dbReference type="InterPro" id="IPR036047">
    <property type="entry name" value="F-box-like_dom_sf"/>
</dbReference>
<dbReference type="SUPFAM" id="SSF52047">
    <property type="entry name" value="RNI-like"/>
    <property type="match status" value="1"/>
</dbReference>
<dbReference type="SMART" id="SM00367">
    <property type="entry name" value="LRR_CC"/>
    <property type="match status" value="8"/>
</dbReference>
<dbReference type="EMBL" id="JAMSHJ010000005">
    <property type="protein sequence ID" value="KAI5405795.1"/>
    <property type="molecule type" value="Genomic_DNA"/>
</dbReference>
<dbReference type="InterPro" id="IPR001810">
    <property type="entry name" value="F-box_dom"/>
</dbReference>
<dbReference type="GO" id="GO:0019005">
    <property type="term" value="C:SCF ubiquitin ligase complex"/>
    <property type="evidence" value="ECO:0007669"/>
    <property type="project" value="TreeGrafter"/>
</dbReference>
<dbReference type="Pfam" id="PF12937">
    <property type="entry name" value="F-box-like"/>
    <property type="match status" value="1"/>
</dbReference>
<dbReference type="GO" id="GO:0031146">
    <property type="term" value="P:SCF-dependent proteasomal ubiquitin-dependent protein catabolic process"/>
    <property type="evidence" value="ECO:0007669"/>
    <property type="project" value="TreeGrafter"/>
</dbReference>
<evidence type="ECO:0000259" key="2">
    <source>
        <dbReference type="Pfam" id="PF25372"/>
    </source>
</evidence>